<keyword evidence="7" id="KW-0503">Monooxygenase</keyword>
<dbReference type="OrthoDB" id="1844152at2759"/>
<comment type="cofactor">
    <cofactor evidence="1 6">
        <name>heme</name>
        <dbReference type="ChEBI" id="CHEBI:30413"/>
    </cofactor>
</comment>
<evidence type="ECO:0000256" key="6">
    <source>
        <dbReference type="PIRSR" id="PIRSR602403-1"/>
    </source>
</evidence>
<dbReference type="GO" id="GO:0004497">
    <property type="term" value="F:monooxygenase activity"/>
    <property type="evidence" value="ECO:0007669"/>
    <property type="project" value="UniProtKB-KW"/>
</dbReference>
<dbReference type="Gene3D" id="1.10.630.10">
    <property type="entry name" value="Cytochrome P450"/>
    <property type="match status" value="1"/>
</dbReference>
<keyword evidence="4 7" id="KW-0560">Oxidoreductase</keyword>
<dbReference type="InterPro" id="IPR002403">
    <property type="entry name" value="Cyt_P450_E_grp-IV"/>
</dbReference>
<comment type="similarity">
    <text evidence="2 7">Belongs to the cytochrome P450 family.</text>
</comment>
<evidence type="ECO:0000256" key="7">
    <source>
        <dbReference type="RuleBase" id="RU000461"/>
    </source>
</evidence>
<evidence type="ECO:0000256" key="5">
    <source>
        <dbReference type="ARBA" id="ARBA00023004"/>
    </source>
</evidence>
<evidence type="ECO:0000256" key="4">
    <source>
        <dbReference type="ARBA" id="ARBA00023002"/>
    </source>
</evidence>
<evidence type="ECO:0000256" key="3">
    <source>
        <dbReference type="ARBA" id="ARBA00022723"/>
    </source>
</evidence>
<keyword evidence="9" id="KW-1185">Reference proteome</keyword>
<evidence type="ECO:0000313" key="9">
    <source>
        <dbReference type="Proteomes" id="UP000559027"/>
    </source>
</evidence>
<dbReference type="GO" id="GO:0020037">
    <property type="term" value="F:heme binding"/>
    <property type="evidence" value="ECO:0007669"/>
    <property type="project" value="InterPro"/>
</dbReference>
<feature type="binding site" description="axial binding residue" evidence="6">
    <location>
        <position position="470"/>
    </location>
    <ligand>
        <name>heme</name>
        <dbReference type="ChEBI" id="CHEBI:30413"/>
    </ligand>
    <ligandPart>
        <name>Fe</name>
        <dbReference type="ChEBI" id="CHEBI:18248"/>
    </ligandPart>
</feature>
<dbReference type="InterPro" id="IPR036396">
    <property type="entry name" value="Cyt_P450_sf"/>
</dbReference>
<reference evidence="8 9" key="1">
    <citation type="journal article" date="2020" name="ISME J.">
        <title>Uncovering the hidden diversity of litter-decomposition mechanisms in mushroom-forming fungi.</title>
        <authorList>
            <person name="Floudas D."/>
            <person name="Bentzer J."/>
            <person name="Ahren D."/>
            <person name="Johansson T."/>
            <person name="Persson P."/>
            <person name="Tunlid A."/>
        </authorList>
    </citation>
    <scope>NUCLEOTIDE SEQUENCE [LARGE SCALE GENOMIC DNA]</scope>
    <source>
        <strain evidence="8 9">CBS 146.42</strain>
    </source>
</reference>
<dbReference type="SUPFAM" id="SSF48264">
    <property type="entry name" value="Cytochrome P450"/>
    <property type="match status" value="1"/>
</dbReference>
<protein>
    <recommendedName>
        <fullName evidence="10">Cytochrome P450</fullName>
    </recommendedName>
</protein>
<dbReference type="EMBL" id="JAACJO010000016">
    <property type="protein sequence ID" value="KAF5349714.1"/>
    <property type="molecule type" value="Genomic_DNA"/>
</dbReference>
<dbReference type="PANTHER" id="PTHR46206">
    <property type="entry name" value="CYTOCHROME P450"/>
    <property type="match status" value="1"/>
</dbReference>
<dbReference type="GO" id="GO:0005506">
    <property type="term" value="F:iron ion binding"/>
    <property type="evidence" value="ECO:0007669"/>
    <property type="project" value="InterPro"/>
</dbReference>
<evidence type="ECO:0008006" key="10">
    <source>
        <dbReference type="Google" id="ProtNLM"/>
    </source>
</evidence>
<dbReference type="CDD" id="cd11041">
    <property type="entry name" value="CYP503A1-like"/>
    <property type="match status" value="1"/>
</dbReference>
<dbReference type="InterPro" id="IPR001128">
    <property type="entry name" value="Cyt_P450"/>
</dbReference>
<gene>
    <name evidence="8" type="ORF">D9756_008943</name>
</gene>
<dbReference type="Proteomes" id="UP000559027">
    <property type="component" value="Unassembled WGS sequence"/>
</dbReference>
<keyword evidence="3 6" id="KW-0479">Metal-binding</keyword>
<dbReference type="PROSITE" id="PS00086">
    <property type="entry name" value="CYTOCHROME_P450"/>
    <property type="match status" value="1"/>
</dbReference>
<comment type="caution">
    <text evidence="8">The sequence shown here is derived from an EMBL/GenBank/DDBJ whole genome shotgun (WGS) entry which is preliminary data.</text>
</comment>
<dbReference type="PRINTS" id="PR00465">
    <property type="entry name" value="EP450IV"/>
</dbReference>
<dbReference type="InterPro" id="IPR017972">
    <property type="entry name" value="Cyt_P450_CS"/>
</dbReference>
<evidence type="ECO:0000256" key="1">
    <source>
        <dbReference type="ARBA" id="ARBA00001971"/>
    </source>
</evidence>
<accession>A0A8H5CX98</accession>
<evidence type="ECO:0000256" key="2">
    <source>
        <dbReference type="ARBA" id="ARBA00010617"/>
    </source>
</evidence>
<proteinExistence type="inferred from homology"/>
<keyword evidence="6 7" id="KW-0349">Heme</keyword>
<evidence type="ECO:0000313" key="8">
    <source>
        <dbReference type="EMBL" id="KAF5349714.1"/>
    </source>
</evidence>
<keyword evidence="5 6" id="KW-0408">Iron</keyword>
<name>A0A8H5CX98_9AGAR</name>
<organism evidence="8 9">
    <name type="scientific">Leucocoprinus leucothites</name>
    <dbReference type="NCBI Taxonomy" id="201217"/>
    <lineage>
        <taxon>Eukaryota</taxon>
        <taxon>Fungi</taxon>
        <taxon>Dikarya</taxon>
        <taxon>Basidiomycota</taxon>
        <taxon>Agaricomycotina</taxon>
        <taxon>Agaricomycetes</taxon>
        <taxon>Agaricomycetidae</taxon>
        <taxon>Agaricales</taxon>
        <taxon>Agaricineae</taxon>
        <taxon>Agaricaceae</taxon>
        <taxon>Leucocoprinus</taxon>
    </lineage>
</organism>
<dbReference type="GO" id="GO:0016705">
    <property type="term" value="F:oxidoreductase activity, acting on paired donors, with incorporation or reduction of molecular oxygen"/>
    <property type="evidence" value="ECO:0007669"/>
    <property type="project" value="InterPro"/>
</dbReference>
<sequence>MSLQLAQDLDISTLLKVFCIPAATYGVWKYIEAKRSPLNAIPTIGHAGVLTSYITAFKWFRHGGDMLQEGYDKYPGRPFKLATVSRWIVVLGGSKHVDEIRKAPEDVLSFRQAVAETMQSRYTLGRKFDDVPYHVATVRSPLTRSLVGRFDDIRDEIVESFNDYIPITEEWQTVPAYDTLMHIVCRTSNRFFVGLPLCRDPGYRSLNETFAIDVAISARIINCFPNFLKPFVGRYLTTVPKAVKRALKYLGPTLEERLAQEKLHGQEWAERPNDLISWLLETTTEDYHRTVHDLVLRILTVNFAAIHTSTMTLTHSLYDLAVHPEYIQAMREEAEKIIEEDGWTKAAMQRMRKIDSFLKECQRLNSIGNMLMTRKALKDWTLSDGTLIPTGTFVAIANDAMNKDDVCLFHLTTSVSEADIEQEVFPDARTFNGFRFADMRDGDGELDSIKHQMVSLSLDHIVFGHGRHACPGRFFAVNEIKAMFVHILLNYDVQLENGSMERPANTCVAATVMPNTKTKVMFRKRKD</sequence>
<dbReference type="Pfam" id="PF00067">
    <property type="entry name" value="p450"/>
    <property type="match status" value="1"/>
</dbReference>
<dbReference type="AlphaFoldDB" id="A0A8H5CX98"/>